<evidence type="ECO:0000256" key="6">
    <source>
        <dbReference type="ARBA" id="ARBA00040155"/>
    </source>
</evidence>
<feature type="compositionally biased region" description="Low complexity" evidence="7">
    <location>
        <begin position="419"/>
        <end position="430"/>
    </location>
</feature>
<evidence type="ECO:0000256" key="7">
    <source>
        <dbReference type="SAM" id="MobiDB-lite"/>
    </source>
</evidence>
<accession>A0A1E4T034</accession>
<keyword evidence="4 8" id="KW-0472">Membrane</keyword>
<evidence type="ECO:0000256" key="3">
    <source>
        <dbReference type="ARBA" id="ARBA00022989"/>
    </source>
</evidence>
<feature type="compositionally biased region" description="Basic residues" evidence="7">
    <location>
        <begin position="399"/>
        <end position="410"/>
    </location>
</feature>
<evidence type="ECO:0000256" key="8">
    <source>
        <dbReference type="SAM" id="Phobius"/>
    </source>
</evidence>
<organism evidence="9 10">
    <name type="scientific">[Candida] arabinofermentans NRRL YB-2248</name>
    <dbReference type="NCBI Taxonomy" id="983967"/>
    <lineage>
        <taxon>Eukaryota</taxon>
        <taxon>Fungi</taxon>
        <taxon>Dikarya</taxon>
        <taxon>Ascomycota</taxon>
        <taxon>Saccharomycotina</taxon>
        <taxon>Pichiomycetes</taxon>
        <taxon>Pichiales</taxon>
        <taxon>Pichiaceae</taxon>
        <taxon>Ogataea</taxon>
        <taxon>Ogataea/Candida clade</taxon>
    </lineage>
</organism>
<name>A0A1E4T034_9ASCO</name>
<feature type="compositionally biased region" description="Acidic residues" evidence="7">
    <location>
        <begin position="610"/>
        <end position="622"/>
    </location>
</feature>
<keyword evidence="10" id="KW-1185">Reference proteome</keyword>
<dbReference type="InterPro" id="IPR014844">
    <property type="entry name" value="PalH"/>
</dbReference>
<feature type="transmembrane region" description="Helical" evidence="8">
    <location>
        <begin position="215"/>
        <end position="234"/>
    </location>
</feature>
<evidence type="ECO:0000256" key="4">
    <source>
        <dbReference type="ARBA" id="ARBA00023136"/>
    </source>
</evidence>
<dbReference type="PANTHER" id="PTHR35779">
    <property type="entry name" value="PH-RESPONSE REGULATOR PROTEIN PALH/RIM21"/>
    <property type="match status" value="1"/>
</dbReference>
<dbReference type="STRING" id="983967.A0A1E4T034"/>
<proteinExistence type="inferred from homology"/>
<feature type="transmembrane region" description="Helical" evidence="8">
    <location>
        <begin position="182"/>
        <end position="203"/>
    </location>
</feature>
<protein>
    <recommendedName>
        <fullName evidence="6">pH-response regulator protein palH/RIM21</fullName>
    </recommendedName>
</protein>
<dbReference type="GO" id="GO:0071467">
    <property type="term" value="P:cellular response to pH"/>
    <property type="evidence" value="ECO:0007669"/>
    <property type="project" value="TreeGrafter"/>
</dbReference>
<feature type="compositionally biased region" description="Polar residues" evidence="7">
    <location>
        <begin position="543"/>
        <end position="569"/>
    </location>
</feature>
<feature type="transmembrane region" description="Helical" evidence="8">
    <location>
        <begin position="102"/>
        <end position="124"/>
    </location>
</feature>
<dbReference type="Pfam" id="PF08733">
    <property type="entry name" value="PalH"/>
    <property type="match status" value="1"/>
</dbReference>
<feature type="region of interest" description="Disordered" evidence="7">
    <location>
        <begin position="513"/>
        <end position="624"/>
    </location>
</feature>
<sequence length="673" mass="77236">MRRLQERNVVWRYPNKRTIDYAICYPIHLDDGLLITQDGLFYVDNDYTFLHLCSEELPVLYSTNLIMREHGINPLPIFEESWYMYLNHEEIATLTYRYRDSIYPIIYSIATAAVISVFLTAILFTKHYLTSSKPTLLLRFSSLIATCQLVSIYVFTIIKLHTQWQNGESAATVLMDDMSHNLGFNVVYMISFLLLLLTQVQIIQKIFPRRREKKVIIVSGITITIIAQVVWGLSTFLTDNDSSDEDDDASEYDLVAILPGLMYLIRISLSVLYSSLIQVYSFSKRDFIFKSKVLPLTITMIISINSSIAFFVADISNVWVSELSEVFNLACYVVTNIITWEWLSRVNKFEKHKQKQGILGRQFFDEVSNEHTNDYNQPTSETKTKFNLKSKDNYRKLKDKIRLHHRKDKPRRPDLLDHSTSSRSNYNNNSVQDDTDVYIYSPKQVVIEPFISSNRLASKFQHSIPANPKATSTPVAATNTAVSANATSSATFLPSRIRQLKEFSTRRKPVIQHNIKRIRLSPSSSYNTQDLNQNHDGHDQSDNSEIYSTTSHAGFDSSSAVTTPMNPHSKSSRKIKENSPIIYHGLTTEGPKMDSTSVRPTVHGGGTLDGYEDEDDDDDDYDEIVRIGNNDNFEEVNFVYDFESEDDDDVDKDDNDDKIEDEVRKVAWNIPTE</sequence>
<evidence type="ECO:0000313" key="10">
    <source>
        <dbReference type="Proteomes" id="UP000094801"/>
    </source>
</evidence>
<dbReference type="Proteomes" id="UP000094801">
    <property type="component" value="Unassembled WGS sequence"/>
</dbReference>
<reference evidence="10" key="1">
    <citation type="submission" date="2016-04" db="EMBL/GenBank/DDBJ databases">
        <title>Comparative genomics of biotechnologically important yeasts.</title>
        <authorList>
            <consortium name="DOE Joint Genome Institute"/>
            <person name="Riley R."/>
            <person name="Haridas S."/>
            <person name="Wolfe K.H."/>
            <person name="Lopes M.R."/>
            <person name="Hittinger C.T."/>
            <person name="Goker M."/>
            <person name="Salamov A."/>
            <person name="Wisecaver J."/>
            <person name="Long T.M."/>
            <person name="Aerts A.L."/>
            <person name="Barry K."/>
            <person name="Choi C."/>
            <person name="Clum A."/>
            <person name="Coughlan A.Y."/>
            <person name="Deshpande S."/>
            <person name="Douglass A.P."/>
            <person name="Hanson S.J."/>
            <person name="Klenk H.-P."/>
            <person name="Labutti K."/>
            <person name="Lapidus A."/>
            <person name="Lindquist E."/>
            <person name="Lipzen A."/>
            <person name="Meier-Kolthoff J.P."/>
            <person name="Ohm R.A."/>
            <person name="Otillar R.P."/>
            <person name="Pangilinan J."/>
            <person name="Peng Y."/>
            <person name="Rokas A."/>
            <person name="Rosa C.A."/>
            <person name="Scheuner C."/>
            <person name="Sibirny A.A."/>
            <person name="Slot J.C."/>
            <person name="Stielow J.B."/>
            <person name="Sun H."/>
            <person name="Kurtzman C.P."/>
            <person name="Blackwell M."/>
            <person name="Grigoriev I.V."/>
            <person name="Jeffries T.W."/>
        </authorList>
    </citation>
    <scope>NUCLEOTIDE SEQUENCE [LARGE SCALE GENOMIC DNA]</scope>
    <source>
        <strain evidence="10">NRRL YB-2248</strain>
    </source>
</reference>
<dbReference type="PANTHER" id="PTHR35779:SF1">
    <property type="entry name" value="PH-RESPONSE REGULATOR PROTEIN PALH_RIM21"/>
    <property type="match status" value="1"/>
</dbReference>
<dbReference type="OrthoDB" id="5393256at2759"/>
<evidence type="ECO:0000256" key="1">
    <source>
        <dbReference type="ARBA" id="ARBA00004141"/>
    </source>
</evidence>
<evidence type="ECO:0000256" key="2">
    <source>
        <dbReference type="ARBA" id="ARBA00022692"/>
    </source>
</evidence>
<evidence type="ECO:0000256" key="5">
    <source>
        <dbReference type="ARBA" id="ARBA00038109"/>
    </source>
</evidence>
<keyword evidence="2 8" id="KW-0812">Transmembrane</keyword>
<keyword evidence="3 8" id="KW-1133">Transmembrane helix</keyword>
<dbReference type="AlphaFoldDB" id="A0A1E4T034"/>
<feature type="compositionally biased region" description="Polar residues" evidence="7">
    <location>
        <begin position="521"/>
        <end position="532"/>
    </location>
</feature>
<dbReference type="GO" id="GO:0005886">
    <property type="term" value="C:plasma membrane"/>
    <property type="evidence" value="ECO:0007669"/>
    <property type="project" value="TreeGrafter"/>
</dbReference>
<feature type="transmembrane region" description="Helical" evidence="8">
    <location>
        <begin position="136"/>
        <end position="158"/>
    </location>
</feature>
<feature type="transmembrane region" description="Helical" evidence="8">
    <location>
        <begin position="293"/>
        <end position="313"/>
    </location>
</feature>
<gene>
    <name evidence="9" type="ORF">CANARDRAFT_28807</name>
</gene>
<feature type="region of interest" description="Disordered" evidence="7">
    <location>
        <begin position="399"/>
        <end position="431"/>
    </location>
</feature>
<feature type="transmembrane region" description="Helical" evidence="8">
    <location>
        <begin position="254"/>
        <end position="273"/>
    </location>
</feature>
<dbReference type="EMBL" id="KV453854">
    <property type="protein sequence ID" value="ODV85097.1"/>
    <property type="molecule type" value="Genomic_DNA"/>
</dbReference>
<comment type="similarity">
    <text evidence="5">Belongs to the palH/RIM21 family.</text>
</comment>
<evidence type="ECO:0000313" key="9">
    <source>
        <dbReference type="EMBL" id="ODV85097.1"/>
    </source>
</evidence>
<comment type="subcellular location">
    <subcellularLocation>
        <location evidence="1">Membrane</location>
        <topology evidence="1">Multi-pass membrane protein</topology>
    </subcellularLocation>
</comment>